<comment type="caution">
    <text evidence="4">The sequence shown here is derived from an EMBL/GenBank/DDBJ whole genome shotgun (WGS) entry which is preliminary data.</text>
</comment>
<dbReference type="Proteomes" id="UP001206126">
    <property type="component" value="Unassembled WGS sequence"/>
</dbReference>
<dbReference type="InterPro" id="IPR046524">
    <property type="entry name" value="DUF6701"/>
</dbReference>
<feature type="domain" description="DUF6701" evidence="3">
    <location>
        <begin position="491"/>
        <end position="1021"/>
    </location>
</feature>
<dbReference type="NCBIfam" id="TIGR01451">
    <property type="entry name" value="B_ant_repeat"/>
    <property type="match status" value="1"/>
</dbReference>
<feature type="signal peptide" evidence="1">
    <location>
        <begin position="1"/>
        <end position="18"/>
    </location>
</feature>
<accession>A0ABT2D992</accession>
<protein>
    <recommendedName>
        <fullName evidence="6">DUF11 domain-containing protein</fullName>
    </recommendedName>
</protein>
<evidence type="ECO:0000313" key="4">
    <source>
        <dbReference type="EMBL" id="MCS0807868.1"/>
    </source>
</evidence>
<dbReference type="RefSeq" id="WP_258821656.1">
    <property type="nucleotide sequence ID" value="NZ_JANUHB010000002.1"/>
</dbReference>
<dbReference type="InterPro" id="IPR001434">
    <property type="entry name" value="OmcB-like_DUF11"/>
</dbReference>
<dbReference type="Pfam" id="PF01345">
    <property type="entry name" value="DUF11"/>
    <property type="match status" value="1"/>
</dbReference>
<keyword evidence="1" id="KW-0732">Signal</keyword>
<feature type="chain" id="PRO_5046153568" description="DUF11 domain-containing protein" evidence="1">
    <location>
        <begin position="19"/>
        <end position="1022"/>
    </location>
</feature>
<dbReference type="EMBL" id="JANUHB010000002">
    <property type="protein sequence ID" value="MCS0807868.1"/>
    <property type="molecule type" value="Genomic_DNA"/>
</dbReference>
<dbReference type="Pfam" id="PF20419">
    <property type="entry name" value="DUF6701"/>
    <property type="match status" value="1"/>
</dbReference>
<sequence length="1022" mass="106338">MAVAFALALATLAPCASGQNVTLRSSLAGNLDFTGTTATMRTSGGTGSSTCAVRRSTDTLSKTLTGVPQGATVVAAYLYWAGSGYLDQDVSFQGQPIHADRTYSATFPGNGNAYFSGVADVTSLVKGNGTYTFSGLTISTSSAYCSVEGVLGGFALLVIYSHPDVPFRVLNLYEGFRYTHSPEQPSFTLDLTNFTVPSPLNNNTARIGHITWEGDDTLSGPGENLKFNGTVLSDPTLVNGLPINPANNQFNSKSSINNDPASWGIDFDAYTIGAPIIQAGDTKATTVYSSVQDLVWLSAEIVAVPNIPVADLALTMVRTGDPSPGAIVNYTLTVTNNGPYEDGGPITVVDKLPVGMVLQYASGTNWTCSASGNTITCQYNGTVANGQTLPPLTVSAQVDASGTTSFHNEASVATSPSRFDNTQANNTAFDDSTDSTLIGAEYVFTTKACPDGARIGDSTTCPRFVGPLLAATLQPLWVTLQSGGYAVSQSNSSNKSLRFALGCVNPTSANGKVATLTTSTTLTLNSCYSGTVNTYAQWTGYFSAAFGKTPSAYIGQFKYPDVGIIQLDVQENNGRNGSARFVSYPQVSYVSITNINENGDNPGGGQPFSMAGEPFSVAIKVADADGNFPPNFGHEAAPYGPVSVALGPDPSKISATFTGPAGGVYTGTVTYTDLGSVDLAATISGQPGQGWGTGTYFGHFVPGATYTTRTVGYFYPAYFTTVATGRMTCLPRMQCPTGKLAGGEDRAIGTAAYSAQPFQVDVRAFNAAGTDKTAQMASIPAFTITLDPYSAPGPTGITAGTLAANTLPSSATSLSTSAPSFKLAVPYVTGQARAAWTAPTSAYVRATAKFKRVAAAAPDYYVEKTVTSNRGAGGLSKEGGVQVVAGRLLVANSNGSELLKLPLHVYGQYWTGTSWDNNPNDNTSQVKNIPYFSSCKKKLPGGGTVDDSTCGAFALQSLPSGTWLQLAEGGQATFWLKAAGAGNAGSASVTMDAALAPWLPSTTGKVVFGVYKSRLIYIREVY</sequence>
<evidence type="ECO:0008006" key="6">
    <source>
        <dbReference type="Google" id="ProtNLM"/>
    </source>
</evidence>
<organism evidence="4 5">
    <name type="scientific">Massilia agilis</name>
    <dbReference type="NCBI Taxonomy" id="1811226"/>
    <lineage>
        <taxon>Bacteria</taxon>
        <taxon>Pseudomonadati</taxon>
        <taxon>Pseudomonadota</taxon>
        <taxon>Betaproteobacteria</taxon>
        <taxon>Burkholderiales</taxon>
        <taxon>Oxalobacteraceae</taxon>
        <taxon>Telluria group</taxon>
        <taxon>Massilia</taxon>
    </lineage>
</organism>
<evidence type="ECO:0000259" key="2">
    <source>
        <dbReference type="Pfam" id="PF01345"/>
    </source>
</evidence>
<evidence type="ECO:0000256" key="1">
    <source>
        <dbReference type="SAM" id="SignalP"/>
    </source>
</evidence>
<gene>
    <name evidence="4" type="ORF">NX774_08020</name>
</gene>
<evidence type="ECO:0000259" key="3">
    <source>
        <dbReference type="Pfam" id="PF20419"/>
    </source>
</evidence>
<feature type="domain" description="DUF11" evidence="2">
    <location>
        <begin position="311"/>
        <end position="428"/>
    </location>
</feature>
<keyword evidence="5" id="KW-1185">Reference proteome</keyword>
<reference evidence="4 5" key="1">
    <citation type="submission" date="2022-08" db="EMBL/GenBank/DDBJ databases">
        <title>Reclassification of Massilia species as members of the genera Telluria, Duganella, Pseudoduganella, Mokoshia gen. nov. and Zemynaea gen. nov. using orthogonal and non-orthogonal genome-based approaches.</title>
        <authorList>
            <person name="Bowman J.P."/>
        </authorList>
    </citation>
    <scope>NUCLEOTIDE SEQUENCE [LARGE SCALE GENOMIC DNA]</scope>
    <source>
        <strain evidence="4 5">JCM 31605</strain>
    </source>
</reference>
<evidence type="ECO:0000313" key="5">
    <source>
        <dbReference type="Proteomes" id="UP001206126"/>
    </source>
</evidence>
<name>A0ABT2D992_9BURK</name>
<dbReference type="InterPro" id="IPR047589">
    <property type="entry name" value="DUF11_rpt"/>
</dbReference>
<proteinExistence type="predicted"/>